<dbReference type="PANTHER" id="PTHR10502:SF26">
    <property type="entry name" value="ANNEXIN A5"/>
    <property type="match status" value="1"/>
</dbReference>
<keyword evidence="1" id="KW-0677">Repeat</keyword>
<dbReference type="InterPro" id="IPR018502">
    <property type="entry name" value="Annexin_repeat"/>
</dbReference>
<keyword evidence="4" id="KW-1185">Reference proteome</keyword>
<dbReference type="Pfam" id="PF00191">
    <property type="entry name" value="Annexin"/>
    <property type="match status" value="2"/>
</dbReference>
<dbReference type="RefSeq" id="WP_141641402.1">
    <property type="nucleotide sequence ID" value="NZ_VIFM01000015.1"/>
</dbReference>
<dbReference type="GO" id="GO:0001786">
    <property type="term" value="F:phosphatidylserine binding"/>
    <property type="evidence" value="ECO:0007669"/>
    <property type="project" value="TreeGrafter"/>
</dbReference>
<evidence type="ECO:0000313" key="3">
    <source>
        <dbReference type="EMBL" id="TQF16928.1"/>
    </source>
</evidence>
<feature type="compositionally biased region" description="Polar residues" evidence="2">
    <location>
        <begin position="115"/>
        <end position="141"/>
    </location>
</feature>
<comment type="caution">
    <text evidence="3">The sequence shown here is derived from an EMBL/GenBank/DDBJ whole genome shotgun (WGS) entry which is preliminary data.</text>
</comment>
<dbReference type="PROSITE" id="PS51897">
    <property type="entry name" value="ANNEXIN_2"/>
    <property type="match status" value="2"/>
</dbReference>
<reference evidence="3 4" key="1">
    <citation type="submission" date="2019-06" db="EMBL/GenBank/DDBJ databases">
        <authorList>
            <person name="Livingstone P."/>
            <person name="Whitworth D."/>
        </authorList>
    </citation>
    <scope>NUCLEOTIDE SEQUENCE [LARGE SCALE GENOMIC DNA]</scope>
    <source>
        <strain evidence="3 4">AM401</strain>
    </source>
</reference>
<feature type="compositionally biased region" description="Polar residues" evidence="2">
    <location>
        <begin position="1"/>
        <end position="20"/>
    </location>
</feature>
<evidence type="ECO:0000313" key="4">
    <source>
        <dbReference type="Proteomes" id="UP000315369"/>
    </source>
</evidence>
<organism evidence="3 4">
    <name type="scientific">Myxococcus llanfairpwllgwyngyllgogerychwyrndrobwllllantysiliogogogochensis</name>
    <dbReference type="NCBI Taxonomy" id="2590453"/>
    <lineage>
        <taxon>Bacteria</taxon>
        <taxon>Pseudomonadati</taxon>
        <taxon>Myxococcota</taxon>
        <taxon>Myxococcia</taxon>
        <taxon>Myxococcales</taxon>
        <taxon>Cystobacterineae</taxon>
        <taxon>Myxococcaceae</taxon>
        <taxon>Myxococcus</taxon>
    </lineage>
</organism>
<dbReference type="EMBL" id="VIFM01000015">
    <property type="protein sequence ID" value="TQF16928.1"/>
    <property type="molecule type" value="Genomic_DNA"/>
</dbReference>
<dbReference type="GO" id="GO:0012506">
    <property type="term" value="C:vesicle membrane"/>
    <property type="evidence" value="ECO:0007669"/>
    <property type="project" value="TreeGrafter"/>
</dbReference>
<dbReference type="PANTHER" id="PTHR10502">
    <property type="entry name" value="ANNEXIN"/>
    <property type="match status" value="1"/>
</dbReference>
<dbReference type="GO" id="GO:0005737">
    <property type="term" value="C:cytoplasm"/>
    <property type="evidence" value="ECO:0007669"/>
    <property type="project" value="TreeGrafter"/>
</dbReference>
<feature type="region of interest" description="Disordered" evidence="2">
    <location>
        <begin position="110"/>
        <end position="152"/>
    </location>
</feature>
<dbReference type="InterPro" id="IPR037104">
    <property type="entry name" value="Annexin_sf"/>
</dbReference>
<proteinExistence type="predicted"/>
<name>A0A540X6S4_9BACT</name>
<protein>
    <submittedName>
        <fullName evidence="3">Annexin</fullName>
    </submittedName>
</protein>
<evidence type="ECO:0000256" key="1">
    <source>
        <dbReference type="ARBA" id="ARBA00022737"/>
    </source>
</evidence>
<dbReference type="GO" id="GO:0005544">
    <property type="term" value="F:calcium-dependent phospholipid binding"/>
    <property type="evidence" value="ECO:0007669"/>
    <property type="project" value="InterPro"/>
</dbReference>
<dbReference type="OrthoDB" id="5524884at2"/>
<dbReference type="GO" id="GO:0005886">
    <property type="term" value="C:plasma membrane"/>
    <property type="evidence" value="ECO:0007669"/>
    <property type="project" value="TreeGrafter"/>
</dbReference>
<feature type="region of interest" description="Disordered" evidence="2">
    <location>
        <begin position="51"/>
        <end position="74"/>
    </location>
</feature>
<gene>
    <name evidence="3" type="ORF">FJV41_05790</name>
</gene>
<accession>A0A540X6S4</accession>
<evidence type="ECO:0000256" key="2">
    <source>
        <dbReference type="SAM" id="MobiDB-lite"/>
    </source>
</evidence>
<feature type="region of interest" description="Disordered" evidence="2">
    <location>
        <begin position="1"/>
        <end position="32"/>
    </location>
</feature>
<dbReference type="SUPFAM" id="SSF47874">
    <property type="entry name" value="Annexin"/>
    <property type="match status" value="2"/>
</dbReference>
<dbReference type="Proteomes" id="UP000315369">
    <property type="component" value="Unassembled WGS sequence"/>
</dbReference>
<dbReference type="Gene3D" id="1.10.220.10">
    <property type="entry name" value="Annexin"/>
    <property type="match status" value="3"/>
</dbReference>
<sequence length="1323" mass="140807">MRVNEGGSTRATGTGDSGASSAAAEAERAARAAQLAAEAAARAAAEAARAQAAQAAQAQARAEAAAKQAQEALKQAQAALAEAKKKNAPKAELTRAEQAVKQATTFAQQAATSARNAGNRATNASSFVPANTTQVPAQRQTPAGPPGVTPGYTREQAAKDATELYRATKGGLTGWGTDEAAIFKTLDKRTPGDIALIRQSFREHYKEHLDLVLRDELSGDELTRVNNILSGNKGNAGAAAIQEQTGFFGDKDAIVNTLRDASPTERQSIARSFQQMYGKDHPNIRASTPEEFMKQALGPRLDDAQRTQLNSLLDTTRATTPEQVTQLEAGAARSKVHDALQGFFGADSDKVFDTLKNLPPEQKKVLLADAALQAELQKKLSKEDYTRARGLMEDNPAAASAAQINSATQGWFGADESAILDVLKNTKPEDMSALKAEFQKQTGRSLESEVRGWGGADTQVGLRYLNPPAADDKLGQAQAAAEQLHRAMDGVGTDEAALREVLGNKSKAQINDITAAYRDLYKRDLRSDLTSELGGRDKFEIVDQMYDLGAIDPKAPDAAKQQVDRLRAQQQFEQSGGLGIIDTIQNVTKGESDSERLERNLTAAETAIATGDTSAAQRRTTYATDDVKDLQETKDSTADMAATAAVAVVTTAAVVATGGAATPLAIAGYAALGATTRVATQAYFKGDSLGMDGVAQQAVVGAVEGGTAVIPLPKGLGGAGATAATETVEQVAKQTVGQRLRSTAIQGAWEGGVGGALGGATDQSLQSETWKNGLLPGLQQVGQRAVVDGTVGTVFGAGGGVAMDGVMQGAARLTAPREVPVLTNPALDGGTVHVRYGDGRVRIEAGPDATPAQIQAHMETARTLQKYEGPLGQVRQLKDRVNQALTGQPGYGTQGFESQLEVKKLNAIIKDLEGVQQRIDTRLQKLNGSGEVPTAAQREVMEREIADLRAQLDTHAAQVGSLAPARGYVAAEQLSKGKTEALNRGYPTTEAEGLPKDHFWVENENGQLYLQRNSVESGPRKLYEPSGKEAEGIFGEFTDAPTGYIEPKFPANVTRQEAFDALGGNNPKSPFGAWVKSLEAEGLIKDKQELVNLLRESPGGLSFGTVRHELKDKYTDQLLTRMTDPARLRATPAYAEALKVTKSPEQALVAASHTEMLRITRELGPADKGALAQRWYQSTFESTRHGATEVTVSKQAAADLGVSFTANRRIDVLEPGTVRELKNVSTKFGEREQEQLMDLVKLYGKTLDGTDTPIEQVVETFVDPRGVVANSKFLHDMFDGSGGQYLKVEVFKADGTSLMIDANNRGILNQSQAELEKTLGITR</sequence>
<dbReference type="SMART" id="SM00335">
    <property type="entry name" value="ANX"/>
    <property type="match status" value="3"/>
</dbReference>
<dbReference type="GO" id="GO:0005509">
    <property type="term" value="F:calcium ion binding"/>
    <property type="evidence" value="ECO:0007669"/>
    <property type="project" value="InterPro"/>
</dbReference>